<dbReference type="Proteomes" id="UP000756921">
    <property type="component" value="Unassembled WGS sequence"/>
</dbReference>
<proteinExistence type="predicted"/>
<keyword evidence="3" id="KW-1185">Reference proteome</keyword>
<dbReference type="PANTHER" id="PTHR40780">
    <property type="entry name" value="DUF3669 DOMAIN-CONTAINING PROTEIN"/>
    <property type="match status" value="1"/>
</dbReference>
<feature type="domain" description="DUF3669" evidence="1">
    <location>
        <begin position="321"/>
        <end position="378"/>
    </location>
</feature>
<sequence>MDRRKEMRTDDSAISLTDSLKSLYLGISQYIIGDQEMNELSPVALLNRMLSTKSGISTSSSLAEESQRARDDAQKKMFHPVGDGQCGTVYALRGTTMVVKLPNNPQKSDELFRDFQMHLTIQNAFNTLPEKLRASYNINVPGVKVWVDPHSDHFWTEHASMFPGTGVPVPNYDLVSERIYPLPLPVRSAIVDALCPKEIQKQKTEFLARSDNKDCLVRIYLRRHSRDTPMTAGNVRLRNFPLHLDQMQFLKLDVKMFARTMAQALAVLHWKVGVDANDVEFVLGSTPQISLKPPGDAMRTATKDTAARYYITDFKHRTISMWVLDFNQCKKFEKNMVGLKQLVDGFWWNDPYYPHPDNKELWSTFSEHYLKTSFEFMKTLCLRHLLTELLRRARNDQEGGCSDKSN</sequence>
<organism evidence="2 3">
    <name type="scientific">Paraphaeosphaeria minitans</name>
    <dbReference type="NCBI Taxonomy" id="565426"/>
    <lineage>
        <taxon>Eukaryota</taxon>
        <taxon>Fungi</taxon>
        <taxon>Dikarya</taxon>
        <taxon>Ascomycota</taxon>
        <taxon>Pezizomycotina</taxon>
        <taxon>Dothideomycetes</taxon>
        <taxon>Pleosporomycetidae</taxon>
        <taxon>Pleosporales</taxon>
        <taxon>Massarineae</taxon>
        <taxon>Didymosphaeriaceae</taxon>
        <taxon>Paraphaeosphaeria</taxon>
    </lineage>
</organism>
<evidence type="ECO:0000259" key="1">
    <source>
        <dbReference type="Pfam" id="PF12417"/>
    </source>
</evidence>
<comment type="caution">
    <text evidence="2">The sequence shown here is derived from an EMBL/GenBank/DDBJ whole genome shotgun (WGS) entry which is preliminary data.</text>
</comment>
<evidence type="ECO:0000313" key="3">
    <source>
        <dbReference type="Proteomes" id="UP000756921"/>
    </source>
</evidence>
<dbReference type="InterPro" id="IPR022137">
    <property type="entry name" value="Znf_prot_DUF3669"/>
</dbReference>
<dbReference type="AlphaFoldDB" id="A0A9P6GFX9"/>
<dbReference type="PANTHER" id="PTHR40780:SF2">
    <property type="entry name" value="DUF3669 DOMAIN-CONTAINING PROTEIN"/>
    <property type="match status" value="1"/>
</dbReference>
<protein>
    <recommendedName>
        <fullName evidence="1">DUF3669 domain-containing protein</fullName>
    </recommendedName>
</protein>
<reference evidence="2" key="1">
    <citation type="journal article" date="2020" name="Mol. Plant Microbe Interact.">
        <title>Genome Sequence of the Biocontrol Agent Coniothyrium minitans strain Conio (IMI 134523).</title>
        <authorList>
            <person name="Patel D."/>
            <person name="Shittu T.A."/>
            <person name="Baroncelli R."/>
            <person name="Muthumeenakshi S."/>
            <person name="Osborne T.H."/>
            <person name="Janganan T.K."/>
            <person name="Sreenivasaprasad S."/>
        </authorList>
    </citation>
    <scope>NUCLEOTIDE SEQUENCE</scope>
    <source>
        <strain evidence="2">Conio</strain>
    </source>
</reference>
<dbReference type="EMBL" id="WJXW01000006">
    <property type="protein sequence ID" value="KAF9735032.1"/>
    <property type="molecule type" value="Genomic_DNA"/>
</dbReference>
<accession>A0A9P6GFX9</accession>
<evidence type="ECO:0000313" key="2">
    <source>
        <dbReference type="EMBL" id="KAF9735032.1"/>
    </source>
</evidence>
<name>A0A9P6GFX9_9PLEO</name>
<dbReference type="OrthoDB" id="2993351at2759"/>
<dbReference type="Pfam" id="PF12417">
    <property type="entry name" value="DUF3669"/>
    <property type="match status" value="1"/>
</dbReference>
<gene>
    <name evidence="2" type="ORF">PMIN01_06437</name>
</gene>